<comment type="caution">
    <text evidence="1">The sequence shown here is derived from an EMBL/GenBank/DDBJ whole genome shotgun (WGS) entry which is preliminary data.</text>
</comment>
<dbReference type="GeneID" id="96597510"/>
<accession>A0A0K9FB64</accession>
<proteinExistence type="predicted"/>
<dbReference type="RefSeq" id="WP_048016398.1">
    <property type="nucleotide sequence ID" value="NZ_LFXJ01000005.1"/>
</dbReference>
<sequence>MKKIKLYLEYQCYPMWIYDEDGELVDNDIASELMNEQSIVKALDAIQETYDNLFEDNEVSFEFKGFAQEQDREHFLRLVSETANSIESKLSDNYKVENKIIL</sequence>
<name>A0A0K9FB64_9BACI</name>
<evidence type="ECO:0000313" key="2">
    <source>
        <dbReference type="Proteomes" id="UP000037326"/>
    </source>
</evidence>
<organism evidence="1 2">
    <name type="scientific">Lysinibacillus xylanilyticus</name>
    <dbReference type="NCBI Taxonomy" id="582475"/>
    <lineage>
        <taxon>Bacteria</taxon>
        <taxon>Bacillati</taxon>
        <taxon>Bacillota</taxon>
        <taxon>Bacilli</taxon>
        <taxon>Bacillales</taxon>
        <taxon>Bacillaceae</taxon>
        <taxon>Lysinibacillus</taxon>
    </lineage>
</organism>
<dbReference type="PATRIC" id="fig|582475.4.peg.246"/>
<dbReference type="AlphaFoldDB" id="A0A0K9FB64"/>
<dbReference type="Proteomes" id="UP000037326">
    <property type="component" value="Unassembled WGS sequence"/>
</dbReference>
<gene>
    <name evidence="1" type="ORF">ACZ11_04185</name>
</gene>
<dbReference type="EMBL" id="LFXJ01000005">
    <property type="protein sequence ID" value="KMY31453.1"/>
    <property type="molecule type" value="Genomic_DNA"/>
</dbReference>
<reference evidence="2" key="1">
    <citation type="submission" date="2015-07" db="EMBL/GenBank/DDBJ databases">
        <authorList>
            <consortium name="Consortium for Microbial Forensics and Genomics (microFORGE)"/>
            <person name="Knight B.M."/>
            <person name="Roberts D.P."/>
            <person name="Lin D."/>
            <person name="Hari K."/>
            <person name="Fletcher J."/>
            <person name="Melcher U."/>
            <person name="Blagden T."/>
            <person name="Winegar R.A."/>
        </authorList>
    </citation>
    <scope>NUCLEOTIDE SEQUENCE [LARGE SCALE GENOMIC DNA]</scope>
    <source>
        <strain evidence="2">DSM 23493</strain>
    </source>
</reference>
<evidence type="ECO:0000313" key="1">
    <source>
        <dbReference type="EMBL" id="KMY31453.1"/>
    </source>
</evidence>
<dbReference type="OrthoDB" id="1150977at2"/>
<protein>
    <submittedName>
        <fullName evidence="1">Uncharacterized protein</fullName>
    </submittedName>
</protein>